<dbReference type="GO" id="GO:0120147">
    <property type="term" value="F:formylglycine-generating oxidase activity"/>
    <property type="evidence" value="ECO:0007669"/>
    <property type="project" value="TreeGrafter"/>
</dbReference>
<dbReference type="Proteomes" id="UP000326354">
    <property type="component" value="Chromosome"/>
</dbReference>
<dbReference type="GO" id="GO:0004197">
    <property type="term" value="F:cysteine-type endopeptidase activity"/>
    <property type="evidence" value="ECO:0007669"/>
    <property type="project" value="InterPro"/>
</dbReference>
<dbReference type="Gene3D" id="3.40.50.1460">
    <property type="match status" value="1"/>
</dbReference>
<evidence type="ECO:0000313" key="4">
    <source>
        <dbReference type="Proteomes" id="UP000326354"/>
    </source>
</evidence>
<dbReference type="AlphaFoldDB" id="A0A5S9IU93"/>
<dbReference type="EMBL" id="AP019860">
    <property type="protein sequence ID" value="BBM87270.1"/>
    <property type="molecule type" value="Genomic_DNA"/>
</dbReference>
<evidence type="ECO:0000259" key="2">
    <source>
        <dbReference type="Pfam" id="PF03781"/>
    </source>
</evidence>
<dbReference type="SUPFAM" id="SSF56436">
    <property type="entry name" value="C-type lectin-like"/>
    <property type="match status" value="1"/>
</dbReference>
<proteinExistence type="predicted"/>
<dbReference type="Pfam" id="PF03781">
    <property type="entry name" value="FGE-sulfatase"/>
    <property type="match status" value="1"/>
</dbReference>
<dbReference type="PANTHER" id="PTHR23150:SF19">
    <property type="entry name" value="FORMYLGLYCINE-GENERATING ENZYME"/>
    <property type="match status" value="1"/>
</dbReference>
<dbReference type="InterPro" id="IPR016187">
    <property type="entry name" value="CTDL_fold"/>
</dbReference>
<dbReference type="Gene3D" id="3.90.1580.10">
    <property type="entry name" value="paralog of FGE (formylglycine-generating enzyme)"/>
    <property type="match status" value="1"/>
</dbReference>
<gene>
    <name evidence="3" type="ORF">UABAM_05673</name>
</gene>
<dbReference type="InterPro" id="IPR011600">
    <property type="entry name" value="Pept_C14_caspase"/>
</dbReference>
<dbReference type="InterPro" id="IPR051043">
    <property type="entry name" value="Sulfatase_Mod_Factor_Kinase"/>
</dbReference>
<feature type="domain" description="Sulfatase-modifying factor enzyme-like" evidence="2">
    <location>
        <begin position="575"/>
        <end position="786"/>
    </location>
</feature>
<name>A0A5S9IU93_UABAM</name>
<sequence>MKKIFLLLCLFTFIYSDGLTFDKIKKFKLKFGFNDMEILAEVKTAGGVERIPGIYGKLLRLGIREDIVEQMLSVQTLRTQLPPRIAKHYKKRMVTPKIRVLAVGINTYLDNKTFPTLQSATFDAEDFIKELLNLGVPTTHVELLTDHNATQKNIVAAIERLARYDETIYVFFSGHGLNIEGDFYLSCHDTQKDKIAETTYAMARLKQKLSLANCKHSVVFLDACHSGASKNARFNTKPKERRNSVVQDMPEELESQQVSLLWDQRGRNSVGDLKRIEKPIFLMVSCGANQVSLQGQGTKNSVFTHYLLEGMRGKADKNNDKNINTLELSGYVRDKVFESTFRQKPDFSVSNGWEKEHCEKAGIYISDLAEDIPEVTVSADELAWMEKQEKMQKNFEYIVAKVDRRRISSKSKIRYWNKFLSMYQNFANPYSEDDEELKNKARERIAYWKKKSDVRRIVRLEVTPQNTRCKVSEQVHFSVVGIRANGERYTPQVLWRAQYGKINKSGWYTAPNRKGSDKVMAMSKEDSRIKKVVRIEVEPKVTGTPGFTFLREKTYSCGGQTHTMKEYRHTRTGMEFVLIRGGSFRMGSNDGDDDEKPVHRVRVNSFLMAKYEVTQDVWQRVMGNNPSHFRGSKFTHVRGDKLPVERVSWTECKSFCDKLGMRLPTEAEWEYACRAGTSSKYYWGNTMDGDYAWYLGNSSRKTHEVGQKSPNAFGLYDMTGNVWEWCADWYDSNYYASSPANNPQGASSGSNRSERGNGWYGDAGKCRSANRIFDKPGYRSSVLGFRPCVTWAVGN</sequence>
<feature type="domain" description="Peptidase C14 caspase" evidence="1">
    <location>
        <begin position="100"/>
        <end position="349"/>
    </location>
</feature>
<dbReference type="GO" id="GO:0006508">
    <property type="term" value="P:proteolysis"/>
    <property type="evidence" value="ECO:0007669"/>
    <property type="project" value="InterPro"/>
</dbReference>
<protein>
    <submittedName>
        <fullName evidence="3">Uncharacterized protein</fullName>
    </submittedName>
</protein>
<dbReference type="KEGG" id="uam:UABAM_05673"/>
<accession>A0A5S9IU93</accession>
<evidence type="ECO:0000259" key="1">
    <source>
        <dbReference type="Pfam" id="PF00656"/>
    </source>
</evidence>
<dbReference type="PROSITE" id="PS00018">
    <property type="entry name" value="EF_HAND_1"/>
    <property type="match status" value="1"/>
</dbReference>
<reference evidence="3 4" key="1">
    <citation type="submission" date="2019-08" db="EMBL/GenBank/DDBJ databases">
        <title>Complete genome sequence of Candidatus Uab amorphum.</title>
        <authorList>
            <person name="Shiratori T."/>
            <person name="Suzuki S."/>
            <person name="Kakizawa Y."/>
            <person name="Ishida K."/>
        </authorList>
    </citation>
    <scope>NUCLEOTIDE SEQUENCE [LARGE SCALE GENOMIC DNA]</scope>
    <source>
        <strain evidence="3 4">SRT547</strain>
    </source>
</reference>
<organism evidence="3 4">
    <name type="scientific">Uabimicrobium amorphum</name>
    <dbReference type="NCBI Taxonomy" id="2596890"/>
    <lineage>
        <taxon>Bacteria</taxon>
        <taxon>Pseudomonadati</taxon>
        <taxon>Planctomycetota</taxon>
        <taxon>Candidatus Uabimicrobiia</taxon>
        <taxon>Candidatus Uabimicrobiales</taxon>
        <taxon>Candidatus Uabimicrobiaceae</taxon>
        <taxon>Candidatus Uabimicrobium</taxon>
    </lineage>
</organism>
<evidence type="ECO:0000313" key="3">
    <source>
        <dbReference type="EMBL" id="BBM87270.1"/>
    </source>
</evidence>
<dbReference type="PANTHER" id="PTHR23150">
    <property type="entry name" value="SULFATASE MODIFYING FACTOR 1, 2"/>
    <property type="match status" value="1"/>
</dbReference>
<dbReference type="InterPro" id="IPR042095">
    <property type="entry name" value="SUMF_sf"/>
</dbReference>
<keyword evidence="4" id="KW-1185">Reference proteome</keyword>
<dbReference type="InterPro" id="IPR005532">
    <property type="entry name" value="SUMF_dom"/>
</dbReference>
<dbReference type="Pfam" id="PF00656">
    <property type="entry name" value="Peptidase_C14"/>
    <property type="match status" value="1"/>
</dbReference>
<dbReference type="InterPro" id="IPR018247">
    <property type="entry name" value="EF_Hand_1_Ca_BS"/>
</dbReference>
<dbReference type="RefSeq" id="WP_229759318.1">
    <property type="nucleotide sequence ID" value="NZ_AP019860.1"/>
</dbReference>